<name>A0A2Z6QEE3_9GLOM</name>
<protein>
    <submittedName>
        <fullName evidence="1">Uncharacterized protein</fullName>
    </submittedName>
</protein>
<organism evidence="1 2">
    <name type="scientific">Rhizophagus clarus</name>
    <dbReference type="NCBI Taxonomy" id="94130"/>
    <lineage>
        <taxon>Eukaryota</taxon>
        <taxon>Fungi</taxon>
        <taxon>Fungi incertae sedis</taxon>
        <taxon>Mucoromycota</taxon>
        <taxon>Glomeromycotina</taxon>
        <taxon>Glomeromycetes</taxon>
        <taxon>Glomerales</taxon>
        <taxon>Glomeraceae</taxon>
        <taxon>Rhizophagus</taxon>
    </lineage>
</organism>
<proteinExistence type="predicted"/>
<keyword evidence="2" id="KW-1185">Reference proteome</keyword>
<sequence>MDNNFTLAFWYTILKDINKNSASGHLRLINNVIEDAKENSKELWIVLQDITKAFDSISLNFLQLTLKRIGLPPHAVQCIINIFKGRKVQIATAFELSPIFQAEDGID</sequence>
<comment type="caution">
    <text evidence="1">The sequence shown here is derived from an EMBL/GenBank/DDBJ whole genome shotgun (WGS) entry which is preliminary data.</text>
</comment>
<dbReference type="AlphaFoldDB" id="A0A2Z6QEE3"/>
<reference evidence="1 2" key="1">
    <citation type="submission" date="2017-11" db="EMBL/GenBank/DDBJ databases">
        <title>The genome of Rhizophagus clarus HR1 reveals common genetic basis of auxotrophy among arbuscular mycorrhizal fungi.</title>
        <authorList>
            <person name="Kobayashi Y."/>
        </authorList>
    </citation>
    <scope>NUCLEOTIDE SEQUENCE [LARGE SCALE GENOMIC DNA]</scope>
    <source>
        <strain evidence="1 2">HR1</strain>
    </source>
</reference>
<dbReference type="EMBL" id="BEXD01000081">
    <property type="protein sequence ID" value="GBB84079.1"/>
    <property type="molecule type" value="Genomic_DNA"/>
</dbReference>
<dbReference type="Proteomes" id="UP000247702">
    <property type="component" value="Unassembled WGS sequence"/>
</dbReference>
<gene>
    <name evidence="1" type="ORF">RclHR1_10700007</name>
</gene>
<evidence type="ECO:0000313" key="2">
    <source>
        <dbReference type="Proteomes" id="UP000247702"/>
    </source>
</evidence>
<accession>A0A2Z6QEE3</accession>
<evidence type="ECO:0000313" key="1">
    <source>
        <dbReference type="EMBL" id="GBB84079.1"/>
    </source>
</evidence>